<sequence length="104" mass="11257">MPQHIARELAQACQRVGAAPVCTAIFLLQYSPDASRAPIAITPTDQQATSHGIAEVRKMEKGWLPIIPARPWPAPVDAVVIAIDRPASSNTDARHDSCARHSIR</sequence>
<dbReference type="AlphaFoldDB" id="A0AAI9IFT4"/>
<accession>A0AAI9IFT4</accession>
<dbReference type="Proteomes" id="UP000006772">
    <property type="component" value="Unassembled WGS sequence"/>
</dbReference>
<evidence type="ECO:0000313" key="2">
    <source>
        <dbReference type="Proteomes" id="UP000006772"/>
    </source>
</evidence>
<dbReference type="EMBL" id="AEEC02000008">
    <property type="protein sequence ID" value="EOA05322.1"/>
    <property type="molecule type" value="Genomic_DNA"/>
</dbReference>
<proteinExistence type="predicted"/>
<gene>
    <name evidence="1" type="ORF">HFRIS_007901</name>
</gene>
<comment type="caution">
    <text evidence="1">The sequence shown here is derived from an EMBL/GenBank/DDBJ whole genome shotgun (WGS) entry which is preliminary data.</text>
</comment>
<name>A0AAI9IFT4_9BURK</name>
<reference evidence="1 2" key="1">
    <citation type="journal article" date="2013" name="Front. Microbiol.">
        <title>The genome of the endophytic bacterium H. frisingense GSF30(T) identifies diverse strategies in the Herbaspirillum genus to interact with plants.</title>
        <authorList>
            <person name="Straub D."/>
            <person name="Rothballer M."/>
            <person name="Hartmann A."/>
            <person name="Ludewig U."/>
        </authorList>
    </citation>
    <scope>NUCLEOTIDE SEQUENCE [LARGE SCALE GENOMIC DNA]</scope>
    <source>
        <strain evidence="1 2">GSF30</strain>
    </source>
</reference>
<organism evidence="1 2">
    <name type="scientific">Herbaspirillum frisingense GSF30</name>
    <dbReference type="NCBI Taxonomy" id="864073"/>
    <lineage>
        <taxon>Bacteria</taxon>
        <taxon>Pseudomonadati</taxon>
        <taxon>Pseudomonadota</taxon>
        <taxon>Betaproteobacteria</taxon>
        <taxon>Burkholderiales</taxon>
        <taxon>Oxalobacteraceae</taxon>
        <taxon>Herbaspirillum</taxon>
    </lineage>
</organism>
<protein>
    <submittedName>
        <fullName evidence="1">Uncharacterized protein</fullName>
    </submittedName>
</protein>
<evidence type="ECO:0000313" key="1">
    <source>
        <dbReference type="EMBL" id="EOA05322.1"/>
    </source>
</evidence>